<dbReference type="RefSeq" id="WP_122976009.1">
    <property type="nucleotide sequence ID" value="NZ_BOMX01000122.1"/>
</dbReference>
<proteinExistence type="predicted"/>
<accession>A0A561WSE0</accession>
<sequence>MIVVTAPTSRIGSQLLGDLLAAGAEVRVIARDPARLRPDVRDRVDVVTGSHGDAEVVDAAFAGAESVFFLPPPDPHAAELRSVYLDFVAPAREAFGKRGVARVVGVSALGRGTPMAANAGHVTLSLEMDDVIAGSGVAYRALAMPSFMDNLLHQVEAIRQGRFFGPLPAELAAPTCATRDIAATAARLLLDGSWAGTGFAEVPVLGPADLSAADQARIMSEVLGRPIRYEHVPLDAFRAGLLATGMSASVAQGMVDMMAAKAAGLDNAQRRTPDNTTPTTFRQWCEQVLAPALG</sequence>
<organism evidence="2 3">
    <name type="scientific">Actinoplanes teichomyceticus</name>
    <dbReference type="NCBI Taxonomy" id="1867"/>
    <lineage>
        <taxon>Bacteria</taxon>
        <taxon>Bacillati</taxon>
        <taxon>Actinomycetota</taxon>
        <taxon>Actinomycetes</taxon>
        <taxon>Micromonosporales</taxon>
        <taxon>Micromonosporaceae</taxon>
        <taxon>Actinoplanes</taxon>
    </lineage>
</organism>
<keyword evidence="3" id="KW-1185">Reference proteome</keyword>
<evidence type="ECO:0000313" key="3">
    <source>
        <dbReference type="Proteomes" id="UP000320239"/>
    </source>
</evidence>
<reference evidence="2 3" key="1">
    <citation type="submission" date="2019-06" db="EMBL/GenBank/DDBJ databases">
        <title>Sequencing the genomes of 1000 actinobacteria strains.</title>
        <authorList>
            <person name="Klenk H.-P."/>
        </authorList>
    </citation>
    <scope>NUCLEOTIDE SEQUENCE [LARGE SCALE GENOMIC DNA]</scope>
    <source>
        <strain evidence="2 3">DSM 43866</strain>
    </source>
</reference>
<comment type="caution">
    <text evidence="2">The sequence shown here is derived from an EMBL/GenBank/DDBJ whole genome shotgun (WGS) entry which is preliminary data.</text>
</comment>
<dbReference type="PANTHER" id="PTHR43162">
    <property type="match status" value="1"/>
</dbReference>
<evidence type="ECO:0000313" key="2">
    <source>
        <dbReference type="EMBL" id="TWG26763.1"/>
    </source>
</evidence>
<dbReference type="EMBL" id="VIWY01000001">
    <property type="protein sequence ID" value="TWG26763.1"/>
    <property type="molecule type" value="Genomic_DNA"/>
</dbReference>
<dbReference type="AlphaFoldDB" id="A0A561WSE0"/>
<dbReference type="InterPro" id="IPR036291">
    <property type="entry name" value="NAD(P)-bd_dom_sf"/>
</dbReference>
<dbReference type="InterPro" id="IPR016040">
    <property type="entry name" value="NAD(P)-bd_dom"/>
</dbReference>
<feature type="domain" description="NAD(P)-binding" evidence="1">
    <location>
        <begin position="8"/>
        <end position="189"/>
    </location>
</feature>
<dbReference type="Gene3D" id="3.40.50.720">
    <property type="entry name" value="NAD(P)-binding Rossmann-like Domain"/>
    <property type="match status" value="1"/>
</dbReference>
<dbReference type="PANTHER" id="PTHR43162:SF1">
    <property type="entry name" value="PRESTALK A DIFFERENTIATION PROTEIN A"/>
    <property type="match status" value="1"/>
</dbReference>
<dbReference type="SUPFAM" id="SSF51735">
    <property type="entry name" value="NAD(P)-binding Rossmann-fold domains"/>
    <property type="match status" value="1"/>
</dbReference>
<dbReference type="InterPro" id="IPR051604">
    <property type="entry name" value="Ergot_Alk_Oxidoreductase"/>
</dbReference>
<dbReference type="Gene3D" id="3.90.25.10">
    <property type="entry name" value="UDP-galactose 4-epimerase, domain 1"/>
    <property type="match status" value="1"/>
</dbReference>
<evidence type="ECO:0000259" key="1">
    <source>
        <dbReference type="Pfam" id="PF13460"/>
    </source>
</evidence>
<name>A0A561WSE0_ACTTI</name>
<dbReference type="OrthoDB" id="4632815at2"/>
<gene>
    <name evidence="2" type="ORF">FHX34_1011761</name>
</gene>
<dbReference type="Proteomes" id="UP000320239">
    <property type="component" value="Unassembled WGS sequence"/>
</dbReference>
<protein>
    <submittedName>
        <fullName evidence="2">Uncharacterized protein YbjT (DUF2867 family)</fullName>
    </submittedName>
</protein>
<dbReference type="Pfam" id="PF13460">
    <property type="entry name" value="NAD_binding_10"/>
    <property type="match status" value="1"/>
</dbReference>